<dbReference type="Gene3D" id="1.20.58.2050">
    <property type="match status" value="1"/>
</dbReference>
<dbReference type="GeneID" id="13795124"/>
<dbReference type="STRING" id="1237085.Ngar_c07290"/>
<dbReference type="RefSeq" id="WP_015018217.1">
    <property type="nucleotide sequence ID" value="NC_018719.1"/>
</dbReference>
<name>K0II80_NITGG</name>
<reference evidence="1 2" key="1">
    <citation type="journal article" date="2012" name="Environ. Microbiol.">
        <title>The genome of the ammonia-oxidizing Candidatus Nitrososphaera gargensis: insights into metabolic versatility and environmental adaptations.</title>
        <authorList>
            <person name="Spang A."/>
            <person name="Poehlein A."/>
            <person name="Offre P."/>
            <person name="Zumbragel S."/>
            <person name="Haider S."/>
            <person name="Rychlik N."/>
            <person name="Nowka B."/>
            <person name="Schmeisser C."/>
            <person name="Lebedeva E.V."/>
            <person name="Rattei T."/>
            <person name="Bohm C."/>
            <person name="Schmid M."/>
            <person name="Galushko A."/>
            <person name="Hatzenpichler R."/>
            <person name="Weinmaier T."/>
            <person name="Daniel R."/>
            <person name="Schleper C."/>
            <person name="Spieck E."/>
            <person name="Streit W."/>
            <person name="Wagner M."/>
        </authorList>
    </citation>
    <scope>NUCLEOTIDE SEQUENCE [LARGE SCALE GENOMIC DNA]</scope>
    <source>
        <strain evidence="2">Ga9.2</strain>
    </source>
</reference>
<accession>K0II80</accession>
<dbReference type="CDD" id="cd11714">
    <property type="entry name" value="GINS_A_archaea"/>
    <property type="match status" value="1"/>
</dbReference>
<evidence type="ECO:0000313" key="2">
    <source>
        <dbReference type="Proteomes" id="UP000008037"/>
    </source>
</evidence>
<keyword evidence="2" id="KW-1185">Reference proteome</keyword>
<evidence type="ECO:0000313" key="1">
    <source>
        <dbReference type="EMBL" id="AFU57672.1"/>
    </source>
</evidence>
<dbReference type="InterPro" id="IPR038437">
    <property type="entry name" value="GINS_Psf3_sf"/>
</dbReference>
<dbReference type="HOGENOM" id="CLU_128581_0_0_2"/>
<proteinExistence type="predicted"/>
<dbReference type="EMBL" id="CP002408">
    <property type="protein sequence ID" value="AFU57672.1"/>
    <property type="molecule type" value="Genomic_DNA"/>
</dbReference>
<dbReference type="AlphaFoldDB" id="K0II80"/>
<dbReference type="OrthoDB" id="8637at2157"/>
<gene>
    <name evidence="1" type="ordered locus">Ngar_c07290</name>
</gene>
<organism evidence="1 2">
    <name type="scientific">Nitrososphaera gargensis (strain Ga9.2)</name>
    <dbReference type="NCBI Taxonomy" id="1237085"/>
    <lineage>
        <taxon>Archaea</taxon>
        <taxon>Nitrososphaerota</taxon>
        <taxon>Nitrososphaeria</taxon>
        <taxon>Nitrososphaerales</taxon>
        <taxon>Nitrososphaeraceae</taxon>
        <taxon>Nitrososphaera</taxon>
    </lineage>
</organism>
<protein>
    <submittedName>
        <fullName evidence="1">Uncharacterized protein</fullName>
    </submittedName>
</protein>
<dbReference type="InParanoid" id="K0II80"/>
<dbReference type="Proteomes" id="UP000008037">
    <property type="component" value="Chromosome"/>
</dbReference>
<dbReference type="BioCyc" id="CNIT1237085:G1324-727-MONOMER"/>
<sequence length="179" mass="20093">MSTDARAEPRIEAIQNAYQLGYMAEEVRVSYKKDVRITVGNIDIDAKEGDMSSLQRWVAKILAEQGAVEIQSPDSAGYISRAMNRERIAKPHDLSGIDIDFYVRVNDYLEGLKDRERENLLVSLNTFVATRLEKIVKLAAASPLSPELEAKLSAEEKELYILINNASTKFKKGVLKKFG</sequence>
<dbReference type="KEGG" id="nga:Ngar_c07290"/>